<evidence type="ECO:0000256" key="3">
    <source>
        <dbReference type="RuleBase" id="RU000461"/>
    </source>
</evidence>
<keyword evidence="3" id="KW-0408">Iron</keyword>
<evidence type="ECO:0000313" key="4">
    <source>
        <dbReference type="EMBL" id="MCM2372667.1"/>
    </source>
</evidence>
<evidence type="ECO:0000256" key="2">
    <source>
        <dbReference type="ARBA" id="ARBA00010617"/>
    </source>
</evidence>
<dbReference type="RefSeq" id="WP_250930302.1">
    <property type="nucleotide sequence ID" value="NZ_JAMQBK010000051.1"/>
</dbReference>
<reference evidence="4 5" key="1">
    <citation type="journal article" date="2022" name="Syst. Appl. Microbiol.">
        <title>Rhodopirellula aestuarii sp. nov., a novel member of the genus Rhodopirellula isolated from brackish sediments collected in the Tagus River estuary, Portugal.</title>
        <authorList>
            <person name="Vitorino I.R."/>
            <person name="Klimek D."/>
            <person name="Calusinska M."/>
            <person name="Lobo-da-Cunha A."/>
            <person name="Vasconcelos V."/>
            <person name="Lage O.M."/>
        </authorList>
    </citation>
    <scope>NUCLEOTIDE SEQUENCE [LARGE SCALE GENOMIC DNA]</scope>
    <source>
        <strain evidence="4 5">ICT_H3.1</strain>
    </source>
</reference>
<dbReference type="PROSITE" id="PS00086">
    <property type="entry name" value="CYTOCHROME_P450"/>
    <property type="match status" value="1"/>
</dbReference>
<gene>
    <name evidence="4" type="ORF">NB063_18805</name>
</gene>
<keyword evidence="3" id="KW-0560">Oxidoreductase</keyword>
<evidence type="ECO:0000313" key="5">
    <source>
        <dbReference type="Proteomes" id="UP001202961"/>
    </source>
</evidence>
<protein>
    <submittedName>
        <fullName evidence="4">Cytochrome P450</fullName>
    </submittedName>
</protein>
<dbReference type="Pfam" id="PF00067">
    <property type="entry name" value="p450"/>
    <property type="match status" value="1"/>
</dbReference>
<dbReference type="PANTHER" id="PTHR24305:SF166">
    <property type="entry name" value="CYTOCHROME P450 12A4, MITOCHONDRIAL-RELATED"/>
    <property type="match status" value="1"/>
</dbReference>
<dbReference type="PRINTS" id="PR00385">
    <property type="entry name" value="P450"/>
</dbReference>
<name>A0ABT0U6T7_9BACT</name>
<dbReference type="PANTHER" id="PTHR24305">
    <property type="entry name" value="CYTOCHROME P450"/>
    <property type="match status" value="1"/>
</dbReference>
<dbReference type="InterPro" id="IPR036396">
    <property type="entry name" value="Cyt_P450_sf"/>
</dbReference>
<keyword evidence="3" id="KW-0479">Metal-binding</keyword>
<dbReference type="PRINTS" id="PR00463">
    <property type="entry name" value="EP450I"/>
</dbReference>
<keyword evidence="5" id="KW-1185">Reference proteome</keyword>
<dbReference type="InterPro" id="IPR017972">
    <property type="entry name" value="Cyt_P450_CS"/>
</dbReference>
<keyword evidence="3" id="KW-0503">Monooxygenase</keyword>
<comment type="cofactor">
    <cofactor evidence="1">
        <name>heme</name>
        <dbReference type="ChEBI" id="CHEBI:30413"/>
    </cofactor>
</comment>
<dbReference type="CDD" id="cd00302">
    <property type="entry name" value="cytochrome_P450"/>
    <property type="match status" value="1"/>
</dbReference>
<organism evidence="4 5">
    <name type="scientific">Aporhodopirellula aestuarii</name>
    <dbReference type="NCBI Taxonomy" id="2950107"/>
    <lineage>
        <taxon>Bacteria</taxon>
        <taxon>Pseudomonadati</taxon>
        <taxon>Planctomycetota</taxon>
        <taxon>Planctomycetia</taxon>
        <taxon>Pirellulales</taxon>
        <taxon>Pirellulaceae</taxon>
        <taxon>Aporhodopirellula</taxon>
    </lineage>
</organism>
<keyword evidence="3" id="KW-0349">Heme</keyword>
<dbReference type="Gene3D" id="1.10.630.10">
    <property type="entry name" value="Cytochrome P450"/>
    <property type="match status" value="1"/>
</dbReference>
<dbReference type="SUPFAM" id="SSF48264">
    <property type="entry name" value="Cytochrome P450"/>
    <property type="match status" value="1"/>
</dbReference>
<dbReference type="InterPro" id="IPR050121">
    <property type="entry name" value="Cytochrome_P450_monoxygenase"/>
</dbReference>
<dbReference type="InterPro" id="IPR001128">
    <property type="entry name" value="Cyt_P450"/>
</dbReference>
<dbReference type="Proteomes" id="UP001202961">
    <property type="component" value="Unassembled WGS sequence"/>
</dbReference>
<evidence type="ECO:0000256" key="1">
    <source>
        <dbReference type="ARBA" id="ARBA00001971"/>
    </source>
</evidence>
<accession>A0ABT0U6T7</accession>
<comment type="caution">
    <text evidence="4">The sequence shown here is derived from an EMBL/GenBank/DDBJ whole genome shotgun (WGS) entry which is preliminary data.</text>
</comment>
<proteinExistence type="inferred from homology"/>
<dbReference type="InterPro" id="IPR002401">
    <property type="entry name" value="Cyt_P450_E_grp-I"/>
</dbReference>
<dbReference type="EMBL" id="JAMQBK010000051">
    <property type="protein sequence ID" value="MCM2372667.1"/>
    <property type="molecule type" value="Genomic_DNA"/>
</dbReference>
<comment type="similarity">
    <text evidence="2 3">Belongs to the cytochrome P450 family.</text>
</comment>
<sequence>MRDLNHLLCESLPGYRRVLRLPKQLFAVCPFDGDCLPSRVRLFDPGSGRPSLPFPHRWNYQDPVWILEAYFWKADEEMGPGRHNRYLDVPGFAPVLVTRDPGMIRAIATATGDREGQFDRDTLPSVGIARATGTDTLLYANGAEWKKQRKIAACPFGKTTLFQPEQFNEFAETFRTTVRSRIEVLREHLASSGHESVEIRLESEVKVVMLEMLTNNFFGAEISYAELRDRYVPALERVIDHIVSDTVKNRMGIPWRRFPSLSKRILQAKEDDAAFEELTHLVLAPRAQKRALWKQFKSDAPDEKLISNLKVFLAGALEATTSYATWAISHLARHADAQERVYDEVKEIDVYTPEALAGASYLRDVLDETLRLTPSLYFLPRRATTDTWVTTSDERKILIPWGTHILLDVWHANRHEDHWGVEATGFPATEFEPGRWRNLAAKGRATKDILHFGFGHGPRVCPGKHLGELEVGLTVGAFVKTFRFTADHAENPARAGVSTKPADGTLVRMSLR</sequence>